<name>A0ACA9TAS3_BIOOC</name>
<comment type="caution">
    <text evidence="1">The sequence shown here is derived from an EMBL/GenBank/DDBJ whole genome shotgun (WGS) entry which is preliminary data.</text>
</comment>
<dbReference type="Proteomes" id="UP000836387">
    <property type="component" value="Unassembled WGS sequence"/>
</dbReference>
<reference evidence="1" key="1">
    <citation type="submission" date="2020-04" db="EMBL/GenBank/DDBJ databases">
        <authorList>
            <person name="Broberg M."/>
        </authorList>
    </citation>
    <scope>NUCLEOTIDE SEQUENCE</scope>
</reference>
<accession>A0ACA9TAS3</accession>
<proteinExistence type="predicted"/>
<protein>
    <submittedName>
        <fullName evidence="1">Uncharacterized protein</fullName>
    </submittedName>
</protein>
<organism evidence="1 2">
    <name type="scientific">Clonostachys rosea f. rosea IK726</name>
    <dbReference type="NCBI Taxonomy" id="1349383"/>
    <lineage>
        <taxon>Eukaryota</taxon>
        <taxon>Fungi</taxon>
        <taxon>Dikarya</taxon>
        <taxon>Ascomycota</taxon>
        <taxon>Pezizomycotina</taxon>
        <taxon>Sordariomycetes</taxon>
        <taxon>Hypocreomycetidae</taxon>
        <taxon>Hypocreales</taxon>
        <taxon>Bionectriaceae</taxon>
        <taxon>Clonostachys</taxon>
    </lineage>
</organism>
<sequence>MAKLPNEVLNQVFEDARSPEISFVKLLRVQDDKGVRRFNWRGQPIFTEATFPRFDPASTEPGPFEEKNIKYYRARRRIEDWWNSRRPTKAPLHPKAPLRWTNAAARRIALGDNPVKLNIQRGLPDELKHEINGWDHFLTGSEFAALRPSEIILNPTLDILCLQVGDLSDPSPLDSEDKDVVPLSSGHHDTVRISNLAVEFHGPTTREWCRRCRSRLEGASHSSTGDFVHDPDDCHKELLQARRCTRPCAAWCDDCVKFQEETTNHHDEIIDLLDNFPAARSLFLIDWAYEPVDTDPDPSTAYASNGDYDFFLVEKGAGQERWRAERPCPFESLYCAESIEDGLKWDLARRERYVKAVLGHLNRNLASMKNWSFWDEGRLHSRKLHEEDLRFFTLRLDEILRRAEQGFRCQVLAAVKKNKSPAEENRTETVAGSSG</sequence>
<evidence type="ECO:0000313" key="1">
    <source>
        <dbReference type="EMBL" id="CAG9938003.1"/>
    </source>
</evidence>
<reference evidence="1" key="2">
    <citation type="submission" date="2021-10" db="EMBL/GenBank/DDBJ databases">
        <authorList>
            <person name="Piombo E."/>
        </authorList>
    </citation>
    <scope>NUCLEOTIDE SEQUENCE</scope>
</reference>
<dbReference type="EMBL" id="CADEHS020000002">
    <property type="protein sequence ID" value="CAG9938003.1"/>
    <property type="molecule type" value="Genomic_DNA"/>
</dbReference>
<evidence type="ECO:0000313" key="2">
    <source>
        <dbReference type="Proteomes" id="UP000836387"/>
    </source>
</evidence>
<keyword evidence="2" id="KW-1185">Reference proteome</keyword>
<gene>
    <name evidence="1" type="ORF">CRV2_00006423</name>
</gene>